<evidence type="ECO:0000256" key="1">
    <source>
        <dbReference type="SAM" id="Coils"/>
    </source>
</evidence>
<protein>
    <submittedName>
        <fullName evidence="2">Uncharacterized protein</fullName>
    </submittedName>
</protein>
<dbReference type="AlphaFoldDB" id="A0A8T0GH06"/>
<dbReference type="Proteomes" id="UP000822688">
    <property type="component" value="Chromosome 10"/>
</dbReference>
<name>A0A8T0GH06_CERPU</name>
<accession>A0A8T0GH06</accession>
<feature type="coiled-coil region" evidence="1">
    <location>
        <begin position="129"/>
        <end position="167"/>
    </location>
</feature>
<evidence type="ECO:0000313" key="3">
    <source>
        <dbReference type="Proteomes" id="UP000822688"/>
    </source>
</evidence>
<comment type="caution">
    <text evidence="2">The sequence shown here is derived from an EMBL/GenBank/DDBJ whole genome shotgun (WGS) entry which is preliminary data.</text>
</comment>
<sequence length="221" mass="26188">MSTFRSGSTSAVEEERELARVLRRMQAVDKRFWEESKFLLLRNEVALQTLLHGEASAQPKQEDAEYQIAEPMAVDTYYRDSETEEEERVKQQRFNSIIDVEVGHKVAVETPNGSINGQRKHYRTTQFHIHVLEDRVNKHRRDVESEMNRLQEEHVQLNNQLCRAETQFDELLREQQTYLTKIFKLYHRVLLNRESLRQDLEDFFQSTASKTHGDKCYVPNC</sequence>
<organism evidence="2 3">
    <name type="scientific">Ceratodon purpureus</name>
    <name type="common">Fire moss</name>
    <name type="synonym">Dicranum purpureum</name>
    <dbReference type="NCBI Taxonomy" id="3225"/>
    <lineage>
        <taxon>Eukaryota</taxon>
        <taxon>Viridiplantae</taxon>
        <taxon>Streptophyta</taxon>
        <taxon>Embryophyta</taxon>
        <taxon>Bryophyta</taxon>
        <taxon>Bryophytina</taxon>
        <taxon>Bryopsida</taxon>
        <taxon>Dicranidae</taxon>
        <taxon>Pseudoditrichales</taxon>
        <taxon>Ditrichaceae</taxon>
        <taxon>Ceratodon</taxon>
    </lineage>
</organism>
<reference evidence="2" key="1">
    <citation type="submission" date="2020-06" db="EMBL/GenBank/DDBJ databases">
        <title>WGS assembly of Ceratodon purpureus strain R40.</title>
        <authorList>
            <person name="Carey S.B."/>
            <person name="Jenkins J."/>
            <person name="Shu S."/>
            <person name="Lovell J.T."/>
            <person name="Sreedasyam A."/>
            <person name="Maumus F."/>
            <person name="Tiley G.P."/>
            <person name="Fernandez-Pozo N."/>
            <person name="Barry K."/>
            <person name="Chen C."/>
            <person name="Wang M."/>
            <person name="Lipzen A."/>
            <person name="Daum C."/>
            <person name="Saski C.A."/>
            <person name="Payton A.C."/>
            <person name="Mcbreen J.C."/>
            <person name="Conrad R.E."/>
            <person name="Kollar L.M."/>
            <person name="Olsson S."/>
            <person name="Huttunen S."/>
            <person name="Landis J.B."/>
            <person name="Wickett N.J."/>
            <person name="Johnson M.G."/>
            <person name="Rensing S.A."/>
            <person name="Grimwood J."/>
            <person name="Schmutz J."/>
            <person name="Mcdaniel S.F."/>
        </authorList>
    </citation>
    <scope>NUCLEOTIDE SEQUENCE</scope>
    <source>
        <strain evidence="2">R40</strain>
    </source>
</reference>
<evidence type="ECO:0000313" key="2">
    <source>
        <dbReference type="EMBL" id="KAG0558726.1"/>
    </source>
</evidence>
<proteinExistence type="predicted"/>
<gene>
    <name evidence="2" type="ORF">KC19_10G049100</name>
</gene>
<keyword evidence="3" id="KW-1185">Reference proteome</keyword>
<keyword evidence="1" id="KW-0175">Coiled coil</keyword>
<dbReference type="EMBL" id="CM026431">
    <property type="protein sequence ID" value="KAG0558726.1"/>
    <property type="molecule type" value="Genomic_DNA"/>
</dbReference>